<evidence type="ECO:0000313" key="6">
    <source>
        <dbReference type="Proteomes" id="UP000653156"/>
    </source>
</evidence>
<gene>
    <name evidence="5" type="ORF">JQU52_00445</name>
</gene>
<dbReference type="Pfam" id="PF13458">
    <property type="entry name" value="Peripla_BP_6"/>
    <property type="match status" value="1"/>
</dbReference>
<dbReference type="Proteomes" id="UP000653156">
    <property type="component" value="Chromosome"/>
</dbReference>
<dbReference type="AlphaFoldDB" id="A0A892ZHF8"/>
<keyword evidence="2 3" id="KW-0732">Signal</keyword>
<dbReference type="EMBL" id="CP069798">
    <property type="protein sequence ID" value="QRQ81950.1"/>
    <property type="molecule type" value="Genomic_DNA"/>
</dbReference>
<dbReference type="PANTHER" id="PTHR30483">
    <property type="entry name" value="LEUCINE-SPECIFIC-BINDING PROTEIN"/>
    <property type="match status" value="1"/>
</dbReference>
<accession>A0A892ZHF8</accession>
<evidence type="ECO:0000256" key="2">
    <source>
        <dbReference type="ARBA" id="ARBA00022729"/>
    </source>
</evidence>
<keyword evidence="6" id="KW-1185">Reference proteome</keyword>
<dbReference type="SUPFAM" id="SSF53822">
    <property type="entry name" value="Periplasmic binding protein-like I"/>
    <property type="match status" value="1"/>
</dbReference>
<feature type="chain" id="PRO_5034355820" evidence="3">
    <location>
        <begin position="22"/>
        <end position="384"/>
    </location>
</feature>
<name>A0A892ZHF8_9NEIS</name>
<protein>
    <submittedName>
        <fullName evidence="5">ABC transporter substrate-binding protein</fullName>
    </submittedName>
</protein>
<evidence type="ECO:0000259" key="4">
    <source>
        <dbReference type="Pfam" id="PF13458"/>
    </source>
</evidence>
<sequence>MNKKLWSVGVACVLAACGNQAQNHAVNNNGDSSSAPTAEATVNILYLQGDKDETARQGVDLALAEVNEKAWKIQGQTVRFVLRNVEGHKEAALLSAIKSRQPAAALGDIDPAQAAVLQQQNLPAVSLRAEPTEADGKTVFHINATARQQGSLIGQYLAVQQGLDKIAVVSHGQQTELTQALQDRVQTAGARADMYILGKTNQADVRQLVLQLKTAQPNLIFYSGDAKSAAMLVRKLQQNKVLVPVMMTQEALGKSFIQQAASYAPGSMAVMAGMPLAQLAGADRFGAAFAQRFHTEPDEAAAAAYDGTWALLTAMKLADSTAPQTYASKLKTLNMSGGLLSGALTFDNQGQRNEAVLTVYQVEEGGWVVADSIRANPNQAQTTP</sequence>
<feature type="signal peptide" evidence="3">
    <location>
        <begin position="1"/>
        <end position="21"/>
    </location>
</feature>
<dbReference type="PROSITE" id="PS51257">
    <property type="entry name" value="PROKAR_LIPOPROTEIN"/>
    <property type="match status" value="1"/>
</dbReference>
<dbReference type="InterPro" id="IPR028082">
    <property type="entry name" value="Peripla_BP_I"/>
</dbReference>
<evidence type="ECO:0000256" key="1">
    <source>
        <dbReference type="ARBA" id="ARBA00010062"/>
    </source>
</evidence>
<comment type="similarity">
    <text evidence="1">Belongs to the leucine-binding protein family.</text>
</comment>
<dbReference type="RefSeq" id="WP_230339248.1">
    <property type="nucleotide sequence ID" value="NZ_CP069798.1"/>
</dbReference>
<dbReference type="PANTHER" id="PTHR30483:SF6">
    <property type="entry name" value="PERIPLASMIC BINDING PROTEIN OF ABC TRANSPORTER FOR NATURAL AMINO ACIDS"/>
    <property type="match status" value="1"/>
</dbReference>
<dbReference type="KEGG" id="ptes:JQU52_00445"/>
<proteinExistence type="inferred from homology"/>
<evidence type="ECO:0000256" key="3">
    <source>
        <dbReference type="SAM" id="SignalP"/>
    </source>
</evidence>
<dbReference type="InterPro" id="IPR051010">
    <property type="entry name" value="BCAA_transport"/>
</dbReference>
<evidence type="ECO:0000313" key="5">
    <source>
        <dbReference type="EMBL" id="QRQ81950.1"/>
    </source>
</evidence>
<organism evidence="5 6">
    <name type="scientific">Paralysiella testudinis</name>
    <dbReference type="NCBI Taxonomy" id="2809020"/>
    <lineage>
        <taxon>Bacteria</taxon>
        <taxon>Pseudomonadati</taxon>
        <taxon>Pseudomonadota</taxon>
        <taxon>Betaproteobacteria</taxon>
        <taxon>Neisseriales</taxon>
        <taxon>Neisseriaceae</taxon>
        <taxon>Paralysiella</taxon>
    </lineage>
</organism>
<feature type="domain" description="Leucine-binding protein" evidence="4">
    <location>
        <begin position="53"/>
        <end position="366"/>
    </location>
</feature>
<dbReference type="InterPro" id="IPR028081">
    <property type="entry name" value="Leu-bd"/>
</dbReference>
<dbReference type="Gene3D" id="3.40.50.2300">
    <property type="match status" value="2"/>
</dbReference>
<reference evidence="5" key="1">
    <citation type="submission" date="2021-02" db="EMBL/GenBank/DDBJ databases">
        <title>Neisseriaceae sp. 26B isolated from the cloaca of a Common Toad-headed Turtle (Mesoclemmys nasuta).</title>
        <authorList>
            <person name="Spergser J."/>
            <person name="Busse H.-J."/>
        </authorList>
    </citation>
    <scope>NUCLEOTIDE SEQUENCE</scope>
    <source>
        <strain evidence="5">26B</strain>
    </source>
</reference>